<keyword evidence="2" id="KW-1185">Reference proteome</keyword>
<reference evidence="1" key="1">
    <citation type="journal article" date="2020" name="Stud. Mycol.">
        <title>101 Dothideomycetes genomes: a test case for predicting lifestyles and emergence of pathogens.</title>
        <authorList>
            <person name="Haridas S."/>
            <person name="Albert R."/>
            <person name="Binder M."/>
            <person name="Bloem J."/>
            <person name="Labutti K."/>
            <person name="Salamov A."/>
            <person name="Andreopoulos B."/>
            <person name="Baker S."/>
            <person name="Barry K."/>
            <person name="Bills G."/>
            <person name="Bluhm B."/>
            <person name="Cannon C."/>
            <person name="Castanera R."/>
            <person name="Culley D."/>
            <person name="Daum C."/>
            <person name="Ezra D."/>
            <person name="Gonzalez J."/>
            <person name="Henrissat B."/>
            <person name="Kuo A."/>
            <person name="Liang C."/>
            <person name="Lipzen A."/>
            <person name="Lutzoni F."/>
            <person name="Magnuson J."/>
            <person name="Mondo S."/>
            <person name="Nolan M."/>
            <person name="Ohm R."/>
            <person name="Pangilinan J."/>
            <person name="Park H.-J."/>
            <person name="Ramirez L."/>
            <person name="Alfaro M."/>
            <person name="Sun H."/>
            <person name="Tritt A."/>
            <person name="Yoshinaga Y."/>
            <person name="Zwiers L.-H."/>
            <person name="Turgeon B."/>
            <person name="Goodwin S."/>
            <person name="Spatafora J."/>
            <person name="Crous P."/>
            <person name="Grigoriev I."/>
        </authorList>
    </citation>
    <scope>NUCLEOTIDE SEQUENCE</scope>
    <source>
        <strain evidence="1">CBS 260.36</strain>
    </source>
</reference>
<evidence type="ECO:0000313" key="2">
    <source>
        <dbReference type="Proteomes" id="UP000799439"/>
    </source>
</evidence>
<organism evidence="1 2">
    <name type="scientific">Myriangium duriaei CBS 260.36</name>
    <dbReference type="NCBI Taxonomy" id="1168546"/>
    <lineage>
        <taxon>Eukaryota</taxon>
        <taxon>Fungi</taxon>
        <taxon>Dikarya</taxon>
        <taxon>Ascomycota</taxon>
        <taxon>Pezizomycotina</taxon>
        <taxon>Dothideomycetes</taxon>
        <taxon>Dothideomycetidae</taxon>
        <taxon>Myriangiales</taxon>
        <taxon>Myriangiaceae</taxon>
        <taxon>Myriangium</taxon>
    </lineage>
</organism>
<protein>
    <submittedName>
        <fullName evidence="1">Uncharacterized protein</fullName>
    </submittedName>
</protein>
<dbReference type="AlphaFoldDB" id="A0A9P4MJP3"/>
<evidence type="ECO:0000313" key="1">
    <source>
        <dbReference type="EMBL" id="KAF2152279.1"/>
    </source>
</evidence>
<sequence length="100" mass="10472">MSRACPQVSSLSSRPEHHGLSLVTVALTSGVIHSWCLTAFWKGGTTSHEVVVVDVRGVGPEKAPIGSCAACHLPDPSLHKAISASLSTTLTKQPPLYKVS</sequence>
<name>A0A9P4MJP3_9PEZI</name>
<dbReference type="EMBL" id="ML996086">
    <property type="protein sequence ID" value="KAF2152279.1"/>
    <property type="molecule type" value="Genomic_DNA"/>
</dbReference>
<dbReference type="Proteomes" id="UP000799439">
    <property type="component" value="Unassembled WGS sequence"/>
</dbReference>
<comment type="caution">
    <text evidence="1">The sequence shown here is derived from an EMBL/GenBank/DDBJ whole genome shotgun (WGS) entry which is preliminary data.</text>
</comment>
<accession>A0A9P4MJP3</accession>
<proteinExistence type="predicted"/>
<gene>
    <name evidence="1" type="ORF">K461DRAFT_144142</name>
</gene>